<dbReference type="PROSITE" id="PS51841">
    <property type="entry name" value="LTD"/>
    <property type="match status" value="2"/>
</dbReference>
<dbReference type="RefSeq" id="WP_146587533.1">
    <property type="nucleotide sequence ID" value="NZ_SJPO01000006.1"/>
</dbReference>
<dbReference type="Pfam" id="PF08757">
    <property type="entry name" value="CotH"/>
    <property type="match status" value="1"/>
</dbReference>
<evidence type="ECO:0000313" key="4">
    <source>
        <dbReference type="Proteomes" id="UP000318478"/>
    </source>
</evidence>
<dbReference type="InterPro" id="IPR059177">
    <property type="entry name" value="GH29D-like_dom"/>
</dbReference>
<feature type="compositionally biased region" description="Low complexity" evidence="1">
    <location>
        <begin position="934"/>
        <end position="945"/>
    </location>
</feature>
<evidence type="ECO:0000259" key="2">
    <source>
        <dbReference type="PROSITE" id="PS51841"/>
    </source>
</evidence>
<dbReference type="InterPro" id="IPR001322">
    <property type="entry name" value="Lamin_tail_dom"/>
</dbReference>
<proteinExistence type="predicted"/>
<evidence type="ECO:0000256" key="1">
    <source>
        <dbReference type="SAM" id="MobiDB-lite"/>
    </source>
</evidence>
<dbReference type="InterPro" id="IPR014867">
    <property type="entry name" value="Spore_coat_CotH_CotH2/3/7"/>
</dbReference>
<organism evidence="3 4">
    <name type="scientific">Posidoniimonas polymericola</name>
    <dbReference type="NCBI Taxonomy" id="2528002"/>
    <lineage>
        <taxon>Bacteria</taxon>
        <taxon>Pseudomonadati</taxon>
        <taxon>Planctomycetota</taxon>
        <taxon>Planctomycetia</taxon>
        <taxon>Pirellulales</taxon>
        <taxon>Lacipirellulaceae</taxon>
        <taxon>Posidoniimonas</taxon>
    </lineage>
</organism>
<accession>A0A5C5YLU7</accession>
<name>A0A5C5YLU7_9BACT</name>
<evidence type="ECO:0000313" key="3">
    <source>
        <dbReference type="EMBL" id="TWT75810.1"/>
    </source>
</evidence>
<dbReference type="Gene3D" id="2.60.40.1260">
    <property type="entry name" value="Lamin Tail domain"/>
    <property type="match status" value="1"/>
</dbReference>
<reference evidence="3 4" key="1">
    <citation type="submission" date="2019-02" db="EMBL/GenBank/DDBJ databases">
        <title>Deep-cultivation of Planctomycetes and their phenomic and genomic characterization uncovers novel biology.</title>
        <authorList>
            <person name="Wiegand S."/>
            <person name="Jogler M."/>
            <person name="Boedeker C."/>
            <person name="Pinto D."/>
            <person name="Vollmers J."/>
            <person name="Rivas-Marin E."/>
            <person name="Kohn T."/>
            <person name="Peeters S.H."/>
            <person name="Heuer A."/>
            <person name="Rast P."/>
            <person name="Oberbeckmann S."/>
            <person name="Bunk B."/>
            <person name="Jeske O."/>
            <person name="Meyerdierks A."/>
            <person name="Storesund J.E."/>
            <person name="Kallscheuer N."/>
            <person name="Luecker S."/>
            <person name="Lage O.M."/>
            <person name="Pohl T."/>
            <person name="Merkel B.J."/>
            <person name="Hornburger P."/>
            <person name="Mueller R.-W."/>
            <person name="Bruemmer F."/>
            <person name="Labrenz M."/>
            <person name="Spormann A.M."/>
            <person name="Op Den Camp H."/>
            <person name="Overmann J."/>
            <person name="Amann R."/>
            <person name="Jetten M.S.M."/>
            <person name="Mascher T."/>
            <person name="Medema M.H."/>
            <person name="Devos D.P."/>
            <person name="Kaster A.-K."/>
            <person name="Ovreas L."/>
            <person name="Rohde M."/>
            <person name="Galperin M.Y."/>
            <person name="Jogler C."/>
        </authorList>
    </citation>
    <scope>NUCLEOTIDE SEQUENCE [LARGE SCALE GENOMIC DNA]</scope>
    <source>
        <strain evidence="3 4">Pla123a</strain>
    </source>
</reference>
<gene>
    <name evidence="3" type="ORF">Pla123a_25920</name>
</gene>
<protein>
    <submittedName>
        <fullName evidence="3">CotH protein</fullName>
    </submittedName>
</protein>
<feature type="region of interest" description="Disordered" evidence="1">
    <location>
        <begin position="926"/>
        <end position="950"/>
    </location>
</feature>
<sequence>MRKRLFLENLESRDLLAADLIISEFMASNDGSLEDGNGAASDWIEVYNNGDESANLLGHSLTDDPADLNKWSFTTPLVLAPNEYVVVFASGNDAPDSSGALHTNFALSAGGEYLALANPGGVILSEFGPAGTEYPQQTSGVSYGLAFSSSSPAVVTPESAVRYLVPTNSSVDATWTQPGFDDATWAAGVASVGYESSGSDYASRGLLDTVLPAGTTSAYVRIPFTVTDANTLLSKLQMKYDDGFVAYINGTLVASANAPQSPQHNSTATGENPDAFAVRYEDFDLSGYSGLLTQGENVLAIHMLNRSAGSSDLLAAVNLLTTSGGPIAPEIIGYLQQPTPGLPNTNLRASDVEFSRAGGAFPSTFDLTLSTPDNTETIRYTTDGSAPTGSSPIYTGPITVSSSVQIRARAYGAEGQVGASHTESFTRVDAALNGFTSDLPIVVLENYGDGTPGTGDFEDAALSLYDVDPLSGRSAISAEADLSMLIGQHRRGRSTANNPKTNLRIELRDENGEDQSVELLGMPSESDWILYAPYNFDRAMLRNATFYGLSNQLGKWAPRTRFVEVYANYDGDELEAGDYLGVYVLMENIKRDSNRVDIAELTPTQNSEPDITGGYIIAFDGADGETPPDGSWSTDRNIPTLGDSSLLHEDPDRTELTQEQVDYIRGYVQDFEDALYGPNATDPEVGYQAYFDVASSIDHHILRVLSKEPDSLRLSTFLTKDRDGKLAFGPVWDFDRSSGADNDGRSSNPEGWYLPDVDFFESDWWGELFDDPNFAQEWVDRWQELRQGVLSDDGLRGTVNGLASEIAEGQVRNFDRWPNIAPNGGAYADPGLTGWEAEVSHLANWLVIRANWIDEQLIGVPLLAPTPGNVSSGQQVTLSADPDVQIYYTIDGTDPRADGGGLSPTAVLYSGPLTVTDTTLLSARGYGDPGGTIESSSSYPSGESPADAIDGDPGTKYLNFGGANSGLIVTPQSGSSVVQSFRLTTANDFENRDPGTWELYGTNDAIQSNDNSTGLAENWTLIDEGSVLLPSARGTDGPVVPIANVSAYTSYKLMFPTLKGAAGEMQFAEVKFYESSTGATPNILSPSDAILAVHVLTGASADGISNWSSLTQGLYSVEQPADASSLRISEVHYHPADPTPEELTLVPNADADSFEFVELVNSSSNFISLNGVQLGDGITFDFSTSAVTSLAPGQAVVVVEDTEAFTARYGEGILVAGQYDGKLSNGGERITLTDSSSAVIHDFTYDDVAPWPTAPDGDGPSMQAVDLYGDYTSGANWTASAVDNGTPGFHGVLPGDYDADGIVDTDDYDLWRSTYGSTTLLAADGNHNGRIDAGDYTIWRDNEGASIAPQSTLAAIVLAAPSAASAAVAVSEPAADEPTPTAVYFVSPDATIATALAAKAPATIGPVGGPFAAVEDDSLLLLDAAFSNLLAERELVETLLAEPAETPDDVDLALEQEFTDAV</sequence>
<feature type="domain" description="LTD" evidence="2">
    <location>
        <begin position="11"/>
        <end position="131"/>
    </location>
</feature>
<dbReference type="SUPFAM" id="SSF74853">
    <property type="entry name" value="Lamin A/C globular tail domain"/>
    <property type="match status" value="2"/>
</dbReference>
<feature type="domain" description="LTD" evidence="2">
    <location>
        <begin position="1117"/>
        <end position="1275"/>
    </location>
</feature>
<dbReference type="Pfam" id="PF00932">
    <property type="entry name" value="LTD"/>
    <property type="match status" value="2"/>
</dbReference>
<keyword evidence="4" id="KW-1185">Reference proteome</keyword>
<dbReference type="Pfam" id="PF13290">
    <property type="entry name" value="CHB_HEX_C_1"/>
    <property type="match status" value="2"/>
</dbReference>
<dbReference type="OrthoDB" id="223034at2"/>
<comment type="caution">
    <text evidence="3">The sequence shown here is derived from an EMBL/GenBank/DDBJ whole genome shotgun (WGS) entry which is preliminary data.</text>
</comment>
<dbReference type="Proteomes" id="UP000318478">
    <property type="component" value="Unassembled WGS sequence"/>
</dbReference>
<dbReference type="InterPro" id="IPR036415">
    <property type="entry name" value="Lamin_tail_dom_sf"/>
</dbReference>
<dbReference type="Gene3D" id="2.60.120.260">
    <property type="entry name" value="Galactose-binding domain-like"/>
    <property type="match status" value="2"/>
</dbReference>
<dbReference type="EMBL" id="SJPO01000006">
    <property type="protein sequence ID" value="TWT75810.1"/>
    <property type="molecule type" value="Genomic_DNA"/>
</dbReference>